<evidence type="ECO:0000256" key="2">
    <source>
        <dbReference type="ARBA" id="ARBA00009677"/>
    </source>
</evidence>
<dbReference type="AlphaFoldDB" id="A0A1M4N2V6"/>
<dbReference type="Pfam" id="PF00460">
    <property type="entry name" value="Flg_bb_rod"/>
    <property type="match status" value="1"/>
</dbReference>
<keyword evidence="3" id="KW-0975">Bacterial flagellum</keyword>
<proteinExistence type="inferred from homology"/>
<accession>A0A1M4N2V6</accession>
<evidence type="ECO:0000256" key="1">
    <source>
        <dbReference type="ARBA" id="ARBA00004117"/>
    </source>
</evidence>
<gene>
    <name evidence="6" type="ORF">KARMA_3372</name>
</gene>
<comment type="similarity">
    <text evidence="2">Belongs to the flagella basal body rod proteins family.</text>
</comment>
<name>A0A1M4N2V6_9RHOB</name>
<evidence type="ECO:0000313" key="7">
    <source>
        <dbReference type="Proteomes" id="UP000184085"/>
    </source>
</evidence>
<dbReference type="RefSeq" id="WP_072708407.1">
    <property type="nucleotide sequence ID" value="NZ_FMJB01000063.1"/>
</dbReference>
<dbReference type="Proteomes" id="UP000184085">
    <property type="component" value="Unassembled WGS sequence"/>
</dbReference>
<evidence type="ECO:0000256" key="3">
    <source>
        <dbReference type="RuleBase" id="RU362062"/>
    </source>
</evidence>
<keyword evidence="7" id="KW-1185">Reference proteome</keyword>
<comment type="subunit">
    <text evidence="3">The basal body constitutes a major portion of the flagellar organelle and consists of four rings (L,P,S, and M) mounted on a central rod. The rod consists of about 26 subunits of FlgG in the distal portion, and FlgB, FlgC and FlgF are thought to build up the proximal portion of the rod with about 6 subunits each.</text>
</comment>
<feature type="domain" description="Flagellar basal-body/hook protein C-terminal" evidence="5">
    <location>
        <begin position="92"/>
        <end position="135"/>
    </location>
</feature>
<protein>
    <recommendedName>
        <fullName evidence="3">Flagellar basal-body rod protein FlgC</fullName>
    </recommendedName>
</protein>
<comment type="subcellular location">
    <subcellularLocation>
        <location evidence="1 3">Bacterial flagellum basal body</location>
    </subcellularLocation>
</comment>
<dbReference type="InterPro" id="IPR006299">
    <property type="entry name" value="FlgC"/>
</dbReference>
<dbReference type="InterPro" id="IPR001444">
    <property type="entry name" value="Flag_bb_rod_N"/>
</dbReference>
<reference evidence="7" key="1">
    <citation type="submission" date="2016-09" db="EMBL/GenBank/DDBJ databases">
        <authorList>
            <person name="Wibberg D."/>
        </authorList>
    </citation>
    <scope>NUCLEOTIDE SEQUENCE [LARGE SCALE GENOMIC DNA]</scope>
</reference>
<evidence type="ECO:0000313" key="6">
    <source>
        <dbReference type="EMBL" id="SCM69139.1"/>
    </source>
</evidence>
<dbReference type="Pfam" id="PF06429">
    <property type="entry name" value="Flg_bbr_C"/>
    <property type="match status" value="1"/>
</dbReference>
<dbReference type="EMBL" id="FMJB01000063">
    <property type="protein sequence ID" value="SCM69139.1"/>
    <property type="molecule type" value="Genomic_DNA"/>
</dbReference>
<dbReference type="GO" id="GO:0071973">
    <property type="term" value="P:bacterial-type flagellum-dependent cell motility"/>
    <property type="evidence" value="ECO:0007669"/>
    <property type="project" value="UniProtKB-UniRule"/>
</dbReference>
<dbReference type="InterPro" id="IPR010930">
    <property type="entry name" value="Flg_bb/hook_C_dom"/>
</dbReference>
<evidence type="ECO:0000259" key="4">
    <source>
        <dbReference type="Pfam" id="PF00460"/>
    </source>
</evidence>
<feature type="domain" description="Flagellar basal body rod protein N-terminal" evidence="4">
    <location>
        <begin position="10"/>
        <end position="32"/>
    </location>
</feature>
<dbReference type="GO" id="GO:0030694">
    <property type="term" value="C:bacterial-type flagellum basal body, rod"/>
    <property type="evidence" value="ECO:0007669"/>
    <property type="project" value="UniProtKB-UniRule"/>
</dbReference>
<organism evidence="6 7">
    <name type="scientific">Donghicola eburneus</name>
    <dbReference type="NCBI Taxonomy" id="393278"/>
    <lineage>
        <taxon>Bacteria</taxon>
        <taxon>Pseudomonadati</taxon>
        <taxon>Pseudomonadota</taxon>
        <taxon>Alphaproteobacteria</taxon>
        <taxon>Rhodobacterales</taxon>
        <taxon>Roseobacteraceae</taxon>
        <taxon>Donghicola</taxon>
    </lineage>
</organism>
<sequence>MSSINNVYDVAARSMSSQMTRLNTIASNIANAGSVSTTEDGAFRAIRPVFEIDYAADVRESGLSTTSVSDIVSLDREPAKVFRPDHPLANEDGFVYEAAVNVDEEMVEMTEASRQYQNTLEVVSTLRTLMSRTVKMGQ</sequence>
<evidence type="ECO:0000259" key="5">
    <source>
        <dbReference type="Pfam" id="PF06429"/>
    </source>
</evidence>
<dbReference type="NCBIfam" id="TIGR01395">
    <property type="entry name" value="FlgC"/>
    <property type="match status" value="1"/>
</dbReference>